<proteinExistence type="predicted"/>
<comment type="caution">
    <text evidence="2">The sequence shown here is derived from an EMBL/GenBank/DDBJ whole genome shotgun (WGS) entry which is preliminary data.</text>
</comment>
<keyword evidence="3" id="KW-1185">Reference proteome</keyword>
<feature type="transmembrane region" description="Helical" evidence="1">
    <location>
        <begin position="375"/>
        <end position="396"/>
    </location>
</feature>
<gene>
    <name evidence="2" type="ORF">FRY74_03590</name>
</gene>
<sequence length="428" mass="49460">MLPEITWIDIFLCILLLAIGVYGVNYFKRKYKIDSPFFLLLFYAKILGLIAFILFNFFHENSGDTFVFYKGGGMLFNKFIESPSAYFKLIFSDSQNMIENLKGVCGTCGFRGDNSSIFMMKITSIFNVVTFNSFWLSSMLFCYVAFVGTWLMYMGFEKVFNPLSNLTTIFILFIPSVLFWTSGIMKDTLCFSALGVLFYFLSIEISFKKITNCLLIGLSVLILFWLKVYILICLGLAYFIYLLILIIKKRAYLIHNVLFVSAVLFVLIGVGFEFLNDFKLWNHSLIRLKDFHTYHALNTDYGYNLGEMNYGFFNLLLKSPQAIFTALYRPFFWEVSNVFILETAVESFLLLILFIYTMINCRLKLIETIKSKQVVIFLLLFVFILSYVVGMTSYSFGALSRYRVPLIPFYIASLLYLASSLKKGVEAV</sequence>
<keyword evidence="1" id="KW-0812">Transmembrane</keyword>
<feature type="transmembrane region" description="Helical" evidence="1">
    <location>
        <begin position="37"/>
        <end position="58"/>
    </location>
</feature>
<feature type="transmembrane region" description="Helical" evidence="1">
    <location>
        <begin position="134"/>
        <end position="156"/>
    </location>
</feature>
<feature type="transmembrane region" description="Helical" evidence="1">
    <location>
        <begin position="338"/>
        <end position="363"/>
    </location>
</feature>
<reference evidence="2 3" key="1">
    <citation type="submission" date="2019-08" db="EMBL/GenBank/DDBJ databases">
        <title>Genome of Vicingus serpentipes NCIMB 15042.</title>
        <authorList>
            <person name="Bowman J.P."/>
        </authorList>
    </citation>
    <scope>NUCLEOTIDE SEQUENCE [LARGE SCALE GENOMIC DNA]</scope>
    <source>
        <strain evidence="2 3">NCIMB 15042</strain>
    </source>
</reference>
<accession>A0A5C6RYE1</accession>
<evidence type="ECO:0000313" key="2">
    <source>
        <dbReference type="EMBL" id="TXB67281.1"/>
    </source>
</evidence>
<keyword evidence="1" id="KW-1133">Transmembrane helix</keyword>
<feature type="transmembrane region" description="Helical" evidence="1">
    <location>
        <begin position="6"/>
        <end position="25"/>
    </location>
</feature>
<evidence type="ECO:0000256" key="1">
    <source>
        <dbReference type="SAM" id="Phobius"/>
    </source>
</evidence>
<dbReference type="RefSeq" id="WP_147098677.1">
    <property type="nucleotide sequence ID" value="NZ_VOOS01000001.1"/>
</dbReference>
<organism evidence="2 3">
    <name type="scientific">Vicingus serpentipes</name>
    <dbReference type="NCBI Taxonomy" id="1926625"/>
    <lineage>
        <taxon>Bacteria</taxon>
        <taxon>Pseudomonadati</taxon>
        <taxon>Bacteroidota</taxon>
        <taxon>Flavobacteriia</taxon>
        <taxon>Flavobacteriales</taxon>
        <taxon>Vicingaceae</taxon>
        <taxon>Vicingus</taxon>
    </lineage>
</organism>
<feature type="transmembrane region" description="Helical" evidence="1">
    <location>
        <begin position="163"/>
        <end position="183"/>
    </location>
</feature>
<dbReference type="Proteomes" id="UP000321721">
    <property type="component" value="Unassembled WGS sequence"/>
</dbReference>
<feature type="transmembrane region" description="Helical" evidence="1">
    <location>
        <begin position="253"/>
        <end position="275"/>
    </location>
</feature>
<protein>
    <submittedName>
        <fullName evidence="2">Uncharacterized protein</fullName>
    </submittedName>
</protein>
<feature type="transmembrane region" description="Helical" evidence="1">
    <location>
        <begin position="214"/>
        <end position="247"/>
    </location>
</feature>
<name>A0A5C6RYE1_9FLAO</name>
<dbReference type="EMBL" id="VOOS01000001">
    <property type="protein sequence ID" value="TXB67281.1"/>
    <property type="molecule type" value="Genomic_DNA"/>
</dbReference>
<dbReference type="OrthoDB" id="3862418at2"/>
<keyword evidence="1" id="KW-0472">Membrane</keyword>
<dbReference type="AlphaFoldDB" id="A0A5C6RYE1"/>
<evidence type="ECO:0000313" key="3">
    <source>
        <dbReference type="Proteomes" id="UP000321721"/>
    </source>
</evidence>